<organism evidence="4 5">
    <name type="scientific">Rufibacter hautae</name>
    <dbReference type="NCBI Taxonomy" id="2595005"/>
    <lineage>
        <taxon>Bacteria</taxon>
        <taxon>Pseudomonadati</taxon>
        <taxon>Bacteroidota</taxon>
        <taxon>Cytophagia</taxon>
        <taxon>Cytophagales</taxon>
        <taxon>Hymenobacteraceae</taxon>
        <taxon>Rufibacter</taxon>
    </lineage>
</organism>
<dbReference type="AlphaFoldDB" id="A0A5B6T7R1"/>
<dbReference type="Proteomes" id="UP000324133">
    <property type="component" value="Unassembled WGS sequence"/>
</dbReference>
<name>A0A5B6T7R1_9BACT</name>
<dbReference type="Pfam" id="PF00072">
    <property type="entry name" value="Response_reg"/>
    <property type="match status" value="1"/>
</dbReference>
<evidence type="ECO:0000259" key="3">
    <source>
        <dbReference type="PROSITE" id="PS50110"/>
    </source>
</evidence>
<dbReference type="Gene3D" id="3.40.50.2300">
    <property type="match status" value="1"/>
</dbReference>
<evidence type="ECO:0000256" key="1">
    <source>
        <dbReference type="ARBA" id="ARBA00022553"/>
    </source>
</evidence>
<dbReference type="CDD" id="cd00156">
    <property type="entry name" value="REC"/>
    <property type="match status" value="1"/>
</dbReference>
<dbReference type="PROSITE" id="PS50110">
    <property type="entry name" value="RESPONSE_REGULATORY"/>
    <property type="match status" value="1"/>
</dbReference>
<reference evidence="4 5" key="1">
    <citation type="submission" date="2019-07" db="EMBL/GenBank/DDBJ databases">
        <title>Rufibacter sp. nov., isolated from lake sediment.</title>
        <authorList>
            <person name="Qu J.-H."/>
        </authorList>
    </citation>
    <scope>NUCLEOTIDE SEQUENCE [LARGE SCALE GENOMIC DNA]</scope>
    <source>
        <strain evidence="4 5">NBS58-1</strain>
    </source>
</reference>
<evidence type="ECO:0000313" key="5">
    <source>
        <dbReference type="Proteomes" id="UP000324133"/>
    </source>
</evidence>
<proteinExistence type="predicted"/>
<dbReference type="InterPro" id="IPR001789">
    <property type="entry name" value="Sig_transdc_resp-reg_receiver"/>
</dbReference>
<keyword evidence="5" id="KW-1185">Reference proteome</keyword>
<dbReference type="GO" id="GO:0000160">
    <property type="term" value="P:phosphorelay signal transduction system"/>
    <property type="evidence" value="ECO:0007669"/>
    <property type="project" value="InterPro"/>
</dbReference>
<evidence type="ECO:0000313" key="4">
    <source>
        <dbReference type="EMBL" id="KAA3435947.1"/>
    </source>
</evidence>
<dbReference type="EMBL" id="VKKY01000005">
    <property type="protein sequence ID" value="KAA3435947.1"/>
    <property type="molecule type" value="Genomic_DNA"/>
</dbReference>
<evidence type="ECO:0000256" key="2">
    <source>
        <dbReference type="PROSITE-ProRule" id="PRU00169"/>
    </source>
</evidence>
<protein>
    <submittedName>
        <fullName evidence="4">Response regulator</fullName>
    </submittedName>
</protein>
<sequence length="132" mass="14360">MLMVMEPTKKVLLVDDDGVYLFLLKRLLKKHSSVGEVVSAGDGAEALSMLSVDADLGTLPQVIISDIEMPGMDGITFAKELARLGLVDYCHTQVILNSGKVSYEKLDWSVEIPSIAYLPKPLTKADLLNILA</sequence>
<feature type="domain" description="Response regulatory" evidence="3">
    <location>
        <begin position="10"/>
        <end position="132"/>
    </location>
</feature>
<keyword evidence="1 2" id="KW-0597">Phosphoprotein</keyword>
<dbReference type="SUPFAM" id="SSF52172">
    <property type="entry name" value="CheY-like"/>
    <property type="match status" value="1"/>
</dbReference>
<dbReference type="PANTHER" id="PTHR44591:SF3">
    <property type="entry name" value="RESPONSE REGULATORY DOMAIN-CONTAINING PROTEIN"/>
    <property type="match status" value="1"/>
</dbReference>
<accession>A0A5B6T7R1</accession>
<dbReference type="OrthoDB" id="1524091at2"/>
<comment type="caution">
    <text evidence="4">The sequence shown here is derived from an EMBL/GenBank/DDBJ whole genome shotgun (WGS) entry which is preliminary data.</text>
</comment>
<dbReference type="InterPro" id="IPR011006">
    <property type="entry name" value="CheY-like_superfamily"/>
</dbReference>
<dbReference type="InterPro" id="IPR050595">
    <property type="entry name" value="Bact_response_regulator"/>
</dbReference>
<dbReference type="SMART" id="SM00448">
    <property type="entry name" value="REC"/>
    <property type="match status" value="1"/>
</dbReference>
<dbReference type="PANTHER" id="PTHR44591">
    <property type="entry name" value="STRESS RESPONSE REGULATOR PROTEIN 1"/>
    <property type="match status" value="1"/>
</dbReference>
<gene>
    <name evidence="4" type="ORF">FOA19_23165</name>
</gene>
<feature type="modified residue" description="4-aspartylphosphate" evidence="2">
    <location>
        <position position="66"/>
    </location>
</feature>